<dbReference type="Gene3D" id="3.40.50.150">
    <property type="entry name" value="Vaccinia Virus protein VP39"/>
    <property type="match status" value="1"/>
</dbReference>
<sequence length="283" mass="31066">MSTLRYARPVSDYSSLDLSRPSSGRVYDYWLGGTNNYAVDREFAEQQLARAPEIREAVRENRAFLRRAVRFATAAGIRQFVDIGCGLPTQGSVHEVADEVAPGESRVVYIDNEPVAHAHAQILLEDTADPARHRALAGDFFDGPALWERVLAEGIDPREPVCLLTVALLHLLPAERKPETVLAYYRDRLAPGSLLVLSHACLDTGDAQAQEAFGRISDDYRARTANQGTGGLRGRAEIAELFGDFELVDPGLVWLPQWRPEASFVGDPARTRAVAGVARKTSA</sequence>
<dbReference type="AlphaFoldDB" id="H8GDE3"/>
<dbReference type="HOGENOM" id="CLU_067079_1_0_11"/>
<dbReference type="Pfam" id="PF04672">
    <property type="entry name" value="Methyltransf_19"/>
    <property type="match status" value="1"/>
</dbReference>
<dbReference type="PIRSF" id="PIRSF017393">
    <property type="entry name" value="MTase_SAV2177"/>
    <property type="match status" value="1"/>
</dbReference>
<reference evidence="1 2" key="1">
    <citation type="journal article" date="2012" name="Stand. Genomic Sci.">
        <title>Genome sequence of the soil bacterium Saccharomonospora azurea type strain (NA-128(T)).</title>
        <authorList>
            <person name="Klenk H.P."/>
            <person name="Held B."/>
            <person name="Lucas S."/>
            <person name="Lapidus A."/>
            <person name="Copeland A."/>
            <person name="Hammon N."/>
            <person name="Pitluck S."/>
            <person name="Goodwin L.A."/>
            <person name="Han C."/>
            <person name="Tapia R."/>
            <person name="Brambilla E.M."/>
            <person name="Potter G."/>
            <person name="Land M."/>
            <person name="Ivanova N."/>
            <person name="Rohde M."/>
            <person name="Goker M."/>
            <person name="Detter J.C."/>
            <person name="Kyrpides N.C."/>
            <person name="Woyke T."/>
        </authorList>
    </citation>
    <scope>NUCLEOTIDE SEQUENCE [LARGE SCALE GENOMIC DNA]</scope>
    <source>
        <strain evidence="1 2">NA-128</strain>
    </source>
</reference>
<accession>H8GDE3</accession>
<dbReference type="InterPro" id="IPR006764">
    <property type="entry name" value="SAM_dep_MeTrfase_SAV2177_type"/>
</dbReference>
<protein>
    <submittedName>
        <fullName evidence="1">O-methyltransferase involved in polyketide biosynthesis</fullName>
    </submittedName>
</protein>
<gene>
    <name evidence="1" type="ORF">SacazDRAFT_04018</name>
</gene>
<proteinExistence type="predicted"/>
<dbReference type="Proteomes" id="UP000004705">
    <property type="component" value="Chromosome"/>
</dbReference>
<dbReference type="InterPro" id="IPR029063">
    <property type="entry name" value="SAM-dependent_MTases_sf"/>
</dbReference>
<dbReference type="EMBL" id="CM001466">
    <property type="protein sequence ID" value="EHY90873.1"/>
    <property type="molecule type" value="Genomic_DNA"/>
</dbReference>
<dbReference type="SUPFAM" id="SSF53335">
    <property type="entry name" value="S-adenosyl-L-methionine-dependent methyltransferases"/>
    <property type="match status" value="1"/>
</dbReference>
<evidence type="ECO:0000313" key="2">
    <source>
        <dbReference type="Proteomes" id="UP000004705"/>
    </source>
</evidence>
<organism evidence="1 2">
    <name type="scientific">Saccharomonospora azurea NA-128</name>
    <dbReference type="NCBI Taxonomy" id="882081"/>
    <lineage>
        <taxon>Bacteria</taxon>
        <taxon>Bacillati</taxon>
        <taxon>Actinomycetota</taxon>
        <taxon>Actinomycetes</taxon>
        <taxon>Pseudonocardiales</taxon>
        <taxon>Pseudonocardiaceae</taxon>
        <taxon>Saccharomonospora</taxon>
    </lineage>
</organism>
<name>H8GDE3_9PSEU</name>
<evidence type="ECO:0000313" key="1">
    <source>
        <dbReference type="EMBL" id="EHY90873.1"/>
    </source>
</evidence>
<dbReference type="GO" id="GO:0032259">
    <property type="term" value="P:methylation"/>
    <property type="evidence" value="ECO:0007669"/>
    <property type="project" value="UniProtKB-KW"/>
</dbReference>
<keyword evidence="2" id="KW-1185">Reference proteome</keyword>
<dbReference type="GO" id="GO:0008168">
    <property type="term" value="F:methyltransferase activity"/>
    <property type="evidence" value="ECO:0007669"/>
    <property type="project" value="UniProtKB-KW"/>
</dbReference>